<evidence type="ECO:0000259" key="1">
    <source>
        <dbReference type="Pfam" id="PF12697"/>
    </source>
</evidence>
<organism evidence="2 3">
    <name type="scientific">Zwartia hollandica</name>
    <dbReference type="NCBI Taxonomy" id="324606"/>
    <lineage>
        <taxon>Bacteria</taxon>
        <taxon>Pseudomonadati</taxon>
        <taxon>Pseudomonadota</taxon>
        <taxon>Betaproteobacteria</taxon>
        <taxon>Burkholderiales</taxon>
        <taxon>Alcaligenaceae</taxon>
        <taxon>Zwartia</taxon>
    </lineage>
</organism>
<dbReference type="Pfam" id="PF12697">
    <property type="entry name" value="Abhydrolase_6"/>
    <property type="match status" value="1"/>
</dbReference>
<keyword evidence="3" id="KW-1185">Reference proteome</keyword>
<dbReference type="RefSeq" id="WP_259660840.1">
    <property type="nucleotide sequence ID" value="NZ_JAHXRI010000006.1"/>
</dbReference>
<dbReference type="PANTHER" id="PTHR43798">
    <property type="entry name" value="MONOACYLGLYCEROL LIPASE"/>
    <property type="match status" value="1"/>
</dbReference>
<evidence type="ECO:0000313" key="3">
    <source>
        <dbReference type="Proteomes" id="UP000739565"/>
    </source>
</evidence>
<evidence type="ECO:0000313" key="2">
    <source>
        <dbReference type="EMBL" id="MBZ1350464.1"/>
    </source>
</evidence>
<reference evidence="2" key="1">
    <citation type="submission" date="2021-07" db="EMBL/GenBank/DDBJ databases">
        <title>New genus and species of the family Alcaligenaceae.</title>
        <authorList>
            <person name="Hahn M.W."/>
        </authorList>
    </citation>
    <scope>NUCLEOTIDE SEQUENCE</scope>
    <source>
        <strain evidence="2">LF4-65</strain>
    </source>
</reference>
<keyword evidence="2" id="KW-0378">Hydrolase</keyword>
<accession>A0A953T771</accession>
<dbReference type="SUPFAM" id="SSF53474">
    <property type="entry name" value="alpha/beta-Hydrolases"/>
    <property type="match status" value="1"/>
</dbReference>
<gene>
    <name evidence="2" type="ORF">KZZ10_07375</name>
</gene>
<sequence>MTSNKPTIVLAPGFMTDHDLWRDVVPHFSNYNVVYADFREGATLQELAASNLSRCPERFVLMGFSLGGYIARHMLYLAPERVQALILVGTSTRPSGPSISGPTTNKMFRGMSRAALVRAVHTSRTADEDLIERMKDMGTRLGAEVFARLSALDRKSDLEAMRDIKCPVLVITADQDRLRSLEESKEMAEAAQATLIVLQRCGHMMPMEEPDQLALLVRNWLTKNNM</sequence>
<dbReference type="InterPro" id="IPR050266">
    <property type="entry name" value="AB_hydrolase_sf"/>
</dbReference>
<dbReference type="Gene3D" id="3.40.50.1820">
    <property type="entry name" value="alpha/beta hydrolase"/>
    <property type="match status" value="1"/>
</dbReference>
<dbReference type="AlphaFoldDB" id="A0A953T771"/>
<name>A0A953T771_9BURK</name>
<dbReference type="InterPro" id="IPR029058">
    <property type="entry name" value="AB_hydrolase_fold"/>
</dbReference>
<dbReference type="Proteomes" id="UP000739565">
    <property type="component" value="Unassembled WGS sequence"/>
</dbReference>
<feature type="domain" description="AB hydrolase-1" evidence="1">
    <location>
        <begin position="8"/>
        <end position="214"/>
    </location>
</feature>
<dbReference type="InterPro" id="IPR000073">
    <property type="entry name" value="AB_hydrolase_1"/>
</dbReference>
<protein>
    <submittedName>
        <fullName evidence="2">Alpha/beta hydrolase</fullName>
    </submittedName>
</protein>
<dbReference type="EMBL" id="JAHXRI010000006">
    <property type="protein sequence ID" value="MBZ1350464.1"/>
    <property type="molecule type" value="Genomic_DNA"/>
</dbReference>
<proteinExistence type="predicted"/>
<dbReference type="GO" id="GO:0016787">
    <property type="term" value="F:hydrolase activity"/>
    <property type="evidence" value="ECO:0007669"/>
    <property type="project" value="UniProtKB-KW"/>
</dbReference>
<comment type="caution">
    <text evidence="2">The sequence shown here is derived from an EMBL/GenBank/DDBJ whole genome shotgun (WGS) entry which is preliminary data.</text>
</comment>